<evidence type="ECO:0000313" key="3">
    <source>
        <dbReference type="Proteomes" id="UP000249789"/>
    </source>
</evidence>
<dbReference type="EMBL" id="KZ824645">
    <property type="protein sequence ID" value="RAK77048.1"/>
    <property type="molecule type" value="Genomic_DNA"/>
</dbReference>
<proteinExistence type="predicted"/>
<protein>
    <recommendedName>
        <fullName evidence="1">2EXR domain-containing protein</fullName>
    </recommendedName>
</protein>
<name>A0A8G1RRN2_9EURO</name>
<dbReference type="VEuPathDB" id="FungiDB:BO72DRAFT_459166"/>
<evidence type="ECO:0000259" key="1">
    <source>
        <dbReference type="Pfam" id="PF20150"/>
    </source>
</evidence>
<accession>A0A8G1RRN2</accession>
<organism evidence="2 3">
    <name type="scientific">Aspergillus fijiensis CBS 313.89</name>
    <dbReference type="NCBI Taxonomy" id="1448319"/>
    <lineage>
        <taxon>Eukaryota</taxon>
        <taxon>Fungi</taxon>
        <taxon>Dikarya</taxon>
        <taxon>Ascomycota</taxon>
        <taxon>Pezizomycotina</taxon>
        <taxon>Eurotiomycetes</taxon>
        <taxon>Eurotiomycetidae</taxon>
        <taxon>Eurotiales</taxon>
        <taxon>Aspergillaceae</taxon>
        <taxon>Aspergillus</taxon>
    </lineage>
</organism>
<gene>
    <name evidence="2" type="ORF">BO72DRAFT_459166</name>
</gene>
<dbReference type="OrthoDB" id="3546385at2759"/>
<dbReference type="Proteomes" id="UP000249789">
    <property type="component" value="Unassembled WGS sequence"/>
</dbReference>
<dbReference type="InterPro" id="IPR045518">
    <property type="entry name" value="2EXR"/>
</dbReference>
<sequence length="164" mass="19654">MSLDTFPRFAELPTELRDMIWEYALPTGPIGPLLFFYKPGPWSSPRIHDHKWEMDDYDFARMFFDSIEISVPLFFVNRQARSRARRWMREYEVYVRYYPDTNSIVTVRLFHRAVDILYVPLENWDDFLDECYSLLEESPQSLWLTGIRTGVTRVAIPMDVLENK</sequence>
<dbReference type="RefSeq" id="XP_040801058.1">
    <property type="nucleotide sequence ID" value="XM_040946413.1"/>
</dbReference>
<reference evidence="2 3" key="1">
    <citation type="submission" date="2018-02" db="EMBL/GenBank/DDBJ databases">
        <title>The genomes of Aspergillus section Nigri reveals drivers in fungal speciation.</title>
        <authorList>
            <consortium name="DOE Joint Genome Institute"/>
            <person name="Vesth T.C."/>
            <person name="Nybo J."/>
            <person name="Theobald S."/>
            <person name="Brandl J."/>
            <person name="Frisvad J.C."/>
            <person name="Nielsen K.F."/>
            <person name="Lyhne E.K."/>
            <person name="Kogle M.E."/>
            <person name="Kuo A."/>
            <person name="Riley R."/>
            <person name="Clum A."/>
            <person name="Nolan M."/>
            <person name="Lipzen A."/>
            <person name="Salamov A."/>
            <person name="Henrissat B."/>
            <person name="Wiebenga A."/>
            <person name="De vries R.P."/>
            <person name="Grigoriev I.V."/>
            <person name="Mortensen U.H."/>
            <person name="Andersen M.R."/>
            <person name="Baker S.E."/>
        </authorList>
    </citation>
    <scope>NUCLEOTIDE SEQUENCE [LARGE SCALE GENOMIC DNA]</scope>
    <source>
        <strain evidence="2 3">CBS 313.89</strain>
    </source>
</reference>
<keyword evidence="3" id="KW-1185">Reference proteome</keyword>
<dbReference type="AlphaFoldDB" id="A0A8G1RRN2"/>
<evidence type="ECO:0000313" key="2">
    <source>
        <dbReference type="EMBL" id="RAK77048.1"/>
    </source>
</evidence>
<feature type="domain" description="2EXR" evidence="1">
    <location>
        <begin position="6"/>
        <end position="117"/>
    </location>
</feature>
<dbReference type="Pfam" id="PF20150">
    <property type="entry name" value="2EXR"/>
    <property type="match status" value="1"/>
</dbReference>
<dbReference type="GeneID" id="63863746"/>